<dbReference type="InterPro" id="IPR050121">
    <property type="entry name" value="Cytochrome_P450_monoxygenase"/>
</dbReference>
<dbReference type="SUPFAM" id="SSF48264">
    <property type="entry name" value="Cytochrome P450"/>
    <property type="match status" value="1"/>
</dbReference>
<keyword evidence="4 9" id="KW-0349">Heme</keyword>
<evidence type="ECO:0000313" key="11">
    <source>
        <dbReference type="EMBL" id="QRW26452.1"/>
    </source>
</evidence>
<dbReference type="AlphaFoldDB" id="A0A8H8P8V6"/>
<evidence type="ECO:0000256" key="7">
    <source>
        <dbReference type="ARBA" id="ARBA00023004"/>
    </source>
</evidence>
<comment type="cofactor">
    <cofactor evidence="1 9">
        <name>heme</name>
        <dbReference type="ChEBI" id="CHEBI:30413"/>
    </cofactor>
</comment>
<dbReference type="Proteomes" id="UP000650533">
    <property type="component" value="Chromosome 15"/>
</dbReference>
<accession>A0A8H8P8V6</accession>
<dbReference type="GO" id="GO:0020037">
    <property type="term" value="F:heme binding"/>
    <property type="evidence" value="ECO:0007669"/>
    <property type="project" value="InterPro"/>
</dbReference>
<comment type="pathway">
    <text evidence="2">Secondary metabolite biosynthesis.</text>
</comment>
<protein>
    <submittedName>
        <fullName evidence="11">Cytochrome P450 family protein</fullName>
    </submittedName>
</protein>
<feature type="binding site" description="axial binding residue" evidence="9">
    <location>
        <position position="436"/>
    </location>
    <ligand>
        <name>heme</name>
        <dbReference type="ChEBI" id="CHEBI:30413"/>
    </ligand>
    <ligandPart>
        <name>Fe</name>
        <dbReference type="ChEBI" id="CHEBI:18248"/>
    </ligandPart>
</feature>
<evidence type="ECO:0000256" key="10">
    <source>
        <dbReference type="RuleBase" id="RU000461"/>
    </source>
</evidence>
<keyword evidence="8 10" id="KW-0503">Monooxygenase</keyword>
<name>A0A8H8P8V6_9AGAM</name>
<dbReference type="InterPro" id="IPR036396">
    <property type="entry name" value="Cyt_P450_sf"/>
</dbReference>
<dbReference type="Pfam" id="PF00067">
    <property type="entry name" value="p450"/>
    <property type="match status" value="1"/>
</dbReference>
<dbReference type="PANTHER" id="PTHR24305:SF166">
    <property type="entry name" value="CYTOCHROME P450 12A4, MITOCHONDRIAL-RELATED"/>
    <property type="match status" value="1"/>
</dbReference>
<dbReference type="GO" id="GO:0016705">
    <property type="term" value="F:oxidoreductase activity, acting on paired donors, with incorporation or reduction of molecular oxygen"/>
    <property type="evidence" value="ECO:0007669"/>
    <property type="project" value="InterPro"/>
</dbReference>
<gene>
    <name evidence="11" type="ORF">RhiXN_12113</name>
</gene>
<dbReference type="Gene3D" id="1.10.630.10">
    <property type="entry name" value="Cytochrome P450"/>
    <property type="match status" value="1"/>
</dbReference>
<evidence type="ECO:0000256" key="3">
    <source>
        <dbReference type="ARBA" id="ARBA00010617"/>
    </source>
</evidence>
<reference evidence="11" key="1">
    <citation type="submission" date="2020-05" db="EMBL/GenBank/DDBJ databases">
        <title>Evolutionary and genomic comparisons of hybrid uninucleate and nonhybrid Rhizoctonia fungi.</title>
        <authorList>
            <person name="Li C."/>
            <person name="Chen X."/>
        </authorList>
    </citation>
    <scope>NUCLEOTIDE SEQUENCE</scope>
    <source>
        <strain evidence="11">AG-1 IA</strain>
    </source>
</reference>
<evidence type="ECO:0000256" key="6">
    <source>
        <dbReference type="ARBA" id="ARBA00023002"/>
    </source>
</evidence>
<dbReference type="RefSeq" id="XP_043186689.1">
    <property type="nucleotide sequence ID" value="XM_043331928.1"/>
</dbReference>
<dbReference type="InterPro" id="IPR017972">
    <property type="entry name" value="Cyt_P450_CS"/>
</dbReference>
<organism evidence="11 12">
    <name type="scientific">Rhizoctonia solani</name>
    <dbReference type="NCBI Taxonomy" id="456999"/>
    <lineage>
        <taxon>Eukaryota</taxon>
        <taxon>Fungi</taxon>
        <taxon>Dikarya</taxon>
        <taxon>Basidiomycota</taxon>
        <taxon>Agaricomycotina</taxon>
        <taxon>Agaricomycetes</taxon>
        <taxon>Cantharellales</taxon>
        <taxon>Ceratobasidiaceae</taxon>
        <taxon>Rhizoctonia</taxon>
    </lineage>
</organism>
<dbReference type="GO" id="GO:0005506">
    <property type="term" value="F:iron ion binding"/>
    <property type="evidence" value="ECO:0007669"/>
    <property type="project" value="InterPro"/>
</dbReference>
<dbReference type="PROSITE" id="PS00086">
    <property type="entry name" value="CYTOCHROME_P450"/>
    <property type="match status" value="1"/>
</dbReference>
<dbReference type="KEGG" id="rsx:RhiXN_12113"/>
<keyword evidence="5 9" id="KW-0479">Metal-binding</keyword>
<sequence>MLFDPVKGMSTQSELLDTYGSACRLKGVLGTDQLWISDPGAMHEILVKSHERFRQPDFIITIEYIDRDRQVPPTPIESTNIDYFAGHKHRMQRKTPAATAVAHKLKKAIGLEINSQGGNSGTLDLFRWLNATALEVVGEAGFNYSFSALEPNNEHMKYLTACHNLRTLLSKLWYLTPILPWAFKVGSARFRRMIVDCIPFGPVRELRDAVDIVDNVATKVYRDKRNELGKTPLNVGSQMSRDVMSSLLMQNSIVSSEEAMNEEELISQVNAVTIAAHDSTSTALARTIYILAQFPEFQSQLREEVREAHEIHGEQLNYDQLNSLPFLDAVCRESLRLYAPGLFLVRVAQENCSIPLLYPARPRDKKGEMTRVFVDKGTYIYLSLDGANRDLRTWGEDANVFRPSRWLDSTPSNLHGSRMPGIYSSLMTFSGGPRACIGFRFSQLEMKLLLTTLVSSFKFELSDAPIMWRLESVPKPYVVFGTDEGVSSPSMPMRVTRLDKAG</sequence>
<dbReference type="PRINTS" id="PR00465">
    <property type="entry name" value="EP450IV"/>
</dbReference>
<dbReference type="GO" id="GO:0004497">
    <property type="term" value="F:monooxygenase activity"/>
    <property type="evidence" value="ECO:0007669"/>
    <property type="project" value="UniProtKB-KW"/>
</dbReference>
<keyword evidence="7 9" id="KW-0408">Iron</keyword>
<evidence type="ECO:0000256" key="4">
    <source>
        <dbReference type="ARBA" id="ARBA00022617"/>
    </source>
</evidence>
<dbReference type="InterPro" id="IPR001128">
    <property type="entry name" value="Cyt_P450"/>
</dbReference>
<dbReference type="PANTHER" id="PTHR24305">
    <property type="entry name" value="CYTOCHROME P450"/>
    <property type="match status" value="1"/>
</dbReference>
<keyword evidence="6 10" id="KW-0560">Oxidoreductase</keyword>
<evidence type="ECO:0000256" key="9">
    <source>
        <dbReference type="PIRSR" id="PIRSR602403-1"/>
    </source>
</evidence>
<dbReference type="EMBL" id="CP059672">
    <property type="protein sequence ID" value="QRW26452.1"/>
    <property type="molecule type" value="Genomic_DNA"/>
</dbReference>
<dbReference type="InterPro" id="IPR002403">
    <property type="entry name" value="Cyt_P450_E_grp-IV"/>
</dbReference>
<comment type="similarity">
    <text evidence="3 10">Belongs to the cytochrome P450 family.</text>
</comment>
<evidence type="ECO:0000313" key="12">
    <source>
        <dbReference type="Proteomes" id="UP000650533"/>
    </source>
</evidence>
<evidence type="ECO:0000256" key="2">
    <source>
        <dbReference type="ARBA" id="ARBA00005179"/>
    </source>
</evidence>
<dbReference type="PRINTS" id="PR00385">
    <property type="entry name" value="P450"/>
</dbReference>
<evidence type="ECO:0000256" key="5">
    <source>
        <dbReference type="ARBA" id="ARBA00022723"/>
    </source>
</evidence>
<evidence type="ECO:0000256" key="8">
    <source>
        <dbReference type="ARBA" id="ARBA00023033"/>
    </source>
</evidence>
<dbReference type="GeneID" id="67034391"/>
<evidence type="ECO:0000256" key="1">
    <source>
        <dbReference type="ARBA" id="ARBA00001971"/>
    </source>
</evidence>
<proteinExistence type="inferred from homology"/>